<accession>A0A5C6G562</accession>
<reference evidence="5" key="2">
    <citation type="submission" date="2018-12" db="EMBL/GenBank/DDBJ databases">
        <title>The complete genome of Metarhizium rileyi, a key fungal pathogen of Lepidoptera.</title>
        <authorList>
            <person name="Binneck E."/>
            <person name="Lastra C.C.L."/>
            <person name="Sosa-Gomez D.R."/>
        </authorList>
    </citation>
    <scope>NUCLEOTIDE SEQUENCE [LARGE SCALE GENOMIC DNA]</scope>
    <source>
        <strain evidence="5">Cep018-CH2</strain>
    </source>
</reference>
<dbReference type="OrthoDB" id="2422134at2759"/>
<dbReference type="OMA" id="DINQGTR"/>
<dbReference type="Proteomes" id="UP000243498">
    <property type="component" value="Unassembled WGS sequence"/>
</dbReference>
<keyword evidence="4" id="KW-1185">Reference proteome</keyword>
<dbReference type="EMBL" id="SBHS01000023">
    <property type="protein sequence ID" value="TWU72912.1"/>
    <property type="molecule type" value="Genomic_DNA"/>
</dbReference>
<dbReference type="EMBL" id="AZHC01000011">
    <property type="protein sequence ID" value="OAA43638.1"/>
    <property type="molecule type" value="Genomic_DNA"/>
</dbReference>
<gene>
    <name evidence="3" type="ORF">ED733_004665</name>
    <name evidence="2" type="ORF">NOR_04213</name>
</gene>
<dbReference type="InterPro" id="IPR021054">
    <property type="entry name" value="Cell_wall_mannoprotein_1"/>
</dbReference>
<comment type="caution">
    <text evidence="2">The sequence shown here is derived from an EMBL/GenBank/DDBJ whole genome shotgun (WGS) entry which is preliminary data.</text>
</comment>
<dbReference type="Proteomes" id="UP000317257">
    <property type="component" value="Unassembled WGS sequence"/>
</dbReference>
<evidence type="ECO:0000313" key="3">
    <source>
        <dbReference type="EMBL" id="TWU72912.1"/>
    </source>
</evidence>
<protein>
    <submittedName>
        <fullName evidence="2">Cell wall galactomannoprotein</fullName>
    </submittedName>
</protein>
<name>A0A162JFM4_METRR</name>
<keyword evidence="1" id="KW-0732">Signal</keyword>
<evidence type="ECO:0000313" key="2">
    <source>
        <dbReference type="EMBL" id="OAA43638.1"/>
    </source>
</evidence>
<accession>A0A162JFM4</accession>
<dbReference type="PANTHER" id="PTHR38123:SF4">
    <property type="entry name" value="CELL WALL GALACTOMANNOPROTEIN, PUTATIVE (AFU_ORTHOLOGUE AFUA_4G00870)-RELATED"/>
    <property type="match status" value="1"/>
</dbReference>
<dbReference type="GO" id="GO:0005576">
    <property type="term" value="C:extracellular region"/>
    <property type="evidence" value="ECO:0007669"/>
    <property type="project" value="TreeGrafter"/>
</dbReference>
<dbReference type="PANTHER" id="PTHR38123">
    <property type="entry name" value="CELL WALL SERINE-THREONINE-RICH GALACTOMANNOPROTEIN MP1 (AFU_ORTHOLOGUE AFUA_4G03240)"/>
    <property type="match status" value="1"/>
</dbReference>
<evidence type="ECO:0000313" key="4">
    <source>
        <dbReference type="Proteomes" id="UP000243498"/>
    </source>
</evidence>
<feature type="chain" id="PRO_5007836127" evidence="1">
    <location>
        <begin position="19"/>
        <end position="172"/>
    </location>
</feature>
<dbReference type="Pfam" id="PF12296">
    <property type="entry name" value="HsbA"/>
    <property type="match status" value="1"/>
</dbReference>
<sequence length="172" mass="18314">MRLTPLVSIMALAASALADGHAITDAMAKINTQTADLGSTVRSWRGDLLGALPITIKSTMLLQQIKAASRMADQSANLTTKEALAVAVATTDLGKTVQATLRTIIDTKPKFDKLIILSPVVLLNLELEQDATEDFSAKIVGKVPTGLQGIAQNLIKPIDEAFAAAIDKYRIF</sequence>
<reference evidence="2 4" key="1">
    <citation type="journal article" date="2016" name="Genome Biol. Evol.">
        <title>Divergent and convergent evolution of fungal pathogenicity.</title>
        <authorList>
            <person name="Shang Y."/>
            <person name="Xiao G."/>
            <person name="Zheng P."/>
            <person name="Cen K."/>
            <person name="Zhan S."/>
            <person name="Wang C."/>
        </authorList>
    </citation>
    <scope>NUCLEOTIDE SEQUENCE [LARGE SCALE GENOMIC DNA]</scope>
    <source>
        <strain evidence="2 4">RCEF 4871</strain>
    </source>
</reference>
<dbReference type="AlphaFoldDB" id="A0A162JFM4"/>
<proteinExistence type="predicted"/>
<feature type="signal peptide" evidence="1">
    <location>
        <begin position="1"/>
        <end position="18"/>
    </location>
</feature>
<reference evidence="3" key="3">
    <citation type="journal article" date="2019" name="Microbiol. Resour. Announc.">
        <title>Genome Sequence of Metarhizium rileyi, a Microbial Control Agent for Lepidoptera.</title>
        <authorList>
            <person name="Binneck E."/>
            <person name="Lastra C.C.L."/>
            <person name="Sosa-Gomez D.R."/>
        </authorList>
    </citation>
    <scope>NUCLEOTIDE SEQUENCE</scope>
    <source>
        <strain evidence="3">Cep018-CH2</strain>
    </source>
</reference>
<evidence type="ECO:0000313" key="5">
    <source>
        <dbReference type="Proteomes" id="UP000317257"/>
    </source>
</evidence>
<dbReference type="Gene3D" id="1.20.1280.140">
    <property type="match status" value="1"/>
</dbReference>
<evidence type="ECO:0000256" key="1">
    <source>
        <dbReference type="SAM" id="SignalP"/>
    </source>
</evidence>
<organism evidence="2 4">
    <name type="scientific">Metarhizium rileyi (strain RCEF 4871)</name>
    <name type="common">Nomuraea rileyi</name>
    <dbReference type="NCBI Taxonomy" id="1649241"/>
    <lineage>
        <taxon>Eukaryota</taxon>
        <taxon>Fungi</taxon>
        <taxon>Dikarya</taxon>
        <taxon>Ascomycota</taxon>
        <taxon>Pezizomycotina</taxon>
        <taxon>Sordariomycetes</taxon>
        <taxon>Hypocreomycetidae</taxon>
        <taxon>Hypocreales</taxon>
        <taxon>Clavicipitaceae</taxon>
        <taxon>Metarhizium</taxon>
    </lineage>
</organism>